<name>A0AAW5JZY1_9BACT</name>
<dbReference type="PANTHER" id="PTHR21708">
    <property type="entry name" value="PROBABLE 2-DEHYDROPANTOATE 2-REDUCTASE"/>
    <property type="match status" value="1"/>
</dbReference>
<dbReference type="InterPro" id="IPR036291">
    <property type="entry name" value="NAD(P)-bd_dom_sf"/>
</dbReference>
<reference evidence="7 8" key="1">
    <citation type="submission" date="2022-06" db="EMBL/GenBank/DDBJ databases">
        <title>Isolation of gut microbiota from human fecal samples.</title>
        <authorList>
            <person name="Pamer E.G."/>
            <person name="Barat B."/>
            <person name="Waligurski E."/>
            <person name="Medina S."/>
            <person name="Paddock L."/>
            <person name="Mostad J."/>
        </authorList>
    </citation>
    <scope>NUCLEOTIDE SEQUENCE [LARGE SCALE GENOMIC DNA]</scope>
    <source>
        <strain evidence="7 8">DFI.9.90</strain>
    </source>
</reference>
<proteinExistence type="inferred from homology"/>
<dbReference type="PROSITE" id="PS51257">
    <property type="entry name" value="PROKAR_LIPOPROTEIN"/>
    <property type="match status" value="1"/>
</dbReference>
<comment type="caution">
    <text evidence="7">The sequence shown here is derived from an EMBL/GenBank/DDBJ whole genome shotgun (WGS) entry which is preliminary data.</text>
</comment>
<evidence type="ECO:0000256" key="1">
    <source>
        <dbReference type="ARBA" id="ARBA00007870"/>
    </source>
</evidence>
<dbReference type="GO" id="GO:0008677">
    <property type="term" value="F:2-dehydropantoate 2-reductase activity"/>
    <property type="evidence" value="ECO:0007669"/>
    <property type="project" value="UniProtKB-EC"/>
</dbReference>
<evidence type="ECO:0000259" key="5">
    <source>
        <dbReference type="Pfam" id="PF02558"/>
    </source>
</evidence>
<evidence type="ECO:0000313" key="7">
    <source>
        <dbReference type="EMBL" id="MCQ4814115.1"/>
    </source>
</evidence>
<protein>
    <recommendedName>
        <fullName evidence="4">2-dehydropantoate 2-reductase</fullName>
        <ecNumber evidence="4">1.1.1.169</ecNumber>
    </recommendedName>
    <alternativeName>
        <fullName evidence="4">Ketopantoate reductase</fullName>
    </alternativeName>
</protein>
<dbReference type="Pfam" id="PF08546">
    <property type="entry name" value="ApbA_C"/>
    <property type="match status" value="1"/>
</dbReference>
<dbReference type="SUPFAM" id="SSF51735">
    <property type="entry name" value="NAD(P)-binding Rossmann-fold domains"/>
    <property type="match status" value="1"/>
</dbReference>
<dbReference type="FunFam" id="1.10.1040.10:FF:000017">
    <property type="entry name" value="2-dehydropantoate 2-reductase"/>
    <property type="match status" value="1"/>
</dbReference>
<evidence type="ECO:0000256" key="3">
    <source>
        <dbReference type="ARBA" id="ARBA00023002"/>
    </source>
</evidence>
<dbReference type="GO" id="GO:0005737">
    <property type="term" value="C:cytoplasm"/>
    <property type="evidence" value="ECO:0007669"/>
    <property type="project" value="TreeGrafter"/>
</dbReference>
<sequence>MKKIEDVALIGLGAVGCAYLTTMAERLPMEKIRVIAAGERAERCRQNGMNYNGRRCRFNVAEPGTGEPPADLVFVSVKNTQLAGAIDDIRDFVGPRTVIIAPLNGVTSERLLMSRYGAERVLYSYAMKIDATRVGDSTFCGNTGFIPFGEARNEPGRYSENVAAVEDFFLRTGIEYEIPEDMITSLWKKFMMNTGLNQTSAILGFTYGMMQRSPSARALMRSAMEEAAAAAGAEGISLGTREIDDCFRIMDMLGAEGKTSMLQDIEARRLTEVEAFAGTVVDIADRHGLAVPVNRTYLRQIRAMEESF</sequence>
<comment type="pathway">
    <text evidence="4">Cofactor biosynthesis; (R)-pantothenate biosynthesis; (R)-pantoate from 3-methyl-2-oxobutanoate: step 2/2.</text>
</comment>
<dbReference type="InterPro" id="IPR051402">
    <property type="entry name" value="KPR-Related"/>
</dbReference>
<organism evidence="7 8">
    <name type="scientific">Cloacibacillus evryensis</name>
    <dbReference type="NCBI Taxonomy" id="508460"/>
    <lineage>
        <taxon>Bacteria</taxon>
        <taxon>Thermotogati</taxon>
        <taxon>Synergistota</taxon>
        <taxon>Synergistia</taxon>
        <taxon>Synergistales</taxon>
        <taxon>Synergistaceae</taxon>
        <taxon>Cloacibacillus</taxon>
    </lineage>
</organism>
<dbReference type="InterPro" id="IPR013332">
    <property type="entry name" value="KPR_N"/>
</dbReference>
<evidence type="ECO:0000256" key="2">
    <source>
        <dbReference type="ARBA" id="ARBA00022857"/>
    </source>
</evidence>
<dbReference type="GO" id="GO:0015940">
    <property type="term" value="P:pantothenate biosynthetic process"/>
    <property type="evidence" value="ECO:0007669"/>
    <property type="project" value="UniProtKB-KW"/>
</dbReference>
<dbReference type="InterPro" id="IPR013752">
    <property type="entry name" value="KPA_reductase"/>
</dbReference>
<keyword evidence="3 4" id="KW-0560">Oxidoreductase</keyword>
<evidence type="ECO:0000313" key="8">
    <source>
        <dbReference type="Proteomes" id="UP001205919"/>
    </source>
</evidence>
<evidence type="ECO:0000259" key="6">
    <source>
        <dbReference type="Pfam" id="PF08546"/>
    </source>
</evidence>
<keyword evidence="2 4" id="KW-0521">NADP</keyword>
<comment type="function">
    <text evidence="4">Catalyzes the NADPH-dependent reduction of ketopantoate into pantoic acid.</text>
</comment>
<evidence type="ECO:0000256" key="4">
    <source>
        <dbReference type="RuleBase" id="RU362068"/>
    </source>
</evidence>
<dbReference type="EMBL" id="JANFYT010000011">
    <property type="protein sequence ID" value="MCQ4814115.1"/>
    <property type="molecule type" value="Genomic_DNA"/>
</dbReference>
<dbReference type="AlphaFoldDB" id="A0AAW5JZY1"/>
<dbReference type="Gene3D" id="1.10.1040.10">
    <property type="entry name" value="N-(1-d-carboxylethyl)-l-norvaline Dehydrogenase, domain 2"/>
    <property type="match status" value="1"/>
</dbReference>
<dbReference type="GeneID" id="95757070"/>
<dbReference type="SUPFAM" id="SSF48179">
    <property type="entry name" value="6-phosphogluconate dehydrogenase C-terminal domain-like"/>
    <property type="match status" value="1"/>
</dbReference>
<dbReference type="Gene3D" id="3.40.50.720">
    <property type="entry name" value="NAD(P)-binding Rossmann-like Domain"/>
    <property type="match status" value="1"/>
</dbReference>
<keyword evidence="4" id="KW-0566">Pantothenate biosynthesis</keyword>
<feature type="domain" description="Ketopantoate reductase C-terminal" evidence="6">
    <location>
        <begin position="182"/>
        <end position="305"/>
    </location>
</feature>
<dbReference type="Pfam" id="PF02558">
    <property type="entry name" value="ApbA"/>
    <property type="match status" value="1"/>
</dbReference>
<comment type="similarity">
    <text evidence="1 4">Belongs to the ketopantoate reductase family.</text>
</comment>
<comment type="catalytic activity">
    <reaction evidence="4">
        <text>(R)-pantoate + NADP(+) = 2-dehydropantoate + NADPH + H(+)</text>
        <dbReference type="Rhea" id="RHEA:16233"/>
        <dbReference type="ChEBI" id="CHEBI:11561"/>
        <dbReference type="ChEBI" id="CHEBI:15378"/>
        <dbReference type="ChEBI" id="CHEBI:15980"/>
        <dbReference type="ChEBI" id="CHEBI:57783"/>
        <dbReference type="ChEBI" id="CHEBI:58349"/>
        <dbReference type="EC" id="1.1.1.169"/>
    </reaction>
</comment>
<feature type="domain" description="Ketopantoate reductase N-terminal" evidence="5">
    <location>
        <begin position="7"/>
        <end position="139"/>
    </location>
</feature>
<accession>A0AAW5JZY1</accession>
<dbReference type="NCBIfam" id="TIGR00745">
    <property type="entry name" value="apbA_panE"/>
    <property type="match status" value="1"/>
</dbReference>
<dbReference type="Proteomes" id="UP001205919">
    <property type="component" value="Unassembled WGS sequence"/>
</dbReference>
<keyword evidence="8" id="KW-1185">Reference proteome</keyword>
<dbReference type="PANTHER" id="PTHR21708:SF26">
    <property type="entry name" value="2-DEHYDROPANTOATE 2-REDUCTASE"/>
    <property type="match status" value="1"/>
</dbReference>
<dbReference type="EC" id="1.1.1.169" evidence="4"/>
<dbReference type="InterPro" id="IPR003710">
    <property type="entry name" value="ApbA"/>
</dbReference>
<dbReference type="InterPro" id="IPR013328">
    <property type="entry name" value="6PGD_dom2"/>
</dbReference>
<gene>
    <name evidence="7" type="ORF">NE630_06680</name>
</gene>
<dbReference type="InterPro" id="IPR008927">
    <property type="entry name" value="6-PGluconate_DH-like_C_sf"/>
</dbReference>
<dbReference type="RefSeq" id="WP_008713144.1">
    <property type="nucleotide sequence ID" value="NZ_CAJLEK010000107.1"/>
</dbReference>